<proteinExistence type="predicted"/>
<dbReference type="Proteomes" id="UP000265520">
    <property type="component" value="Unassembled WGS sequence"/>
</dbReference>
<name>A0A392QDD5_9FABA</name>
<feature type="domain" description="Transposase (putative) gypsy type" evidence="1">
    <location>
        <begin position="78"/>
        <end position="140"/>
    </location>
</feature>
<accession>A0A392QDD5</accession>
<evidence type="ECO:0000313" key="2">
    <source>
        <dbReference type="EMBL" id="MCI22158.1"/>
    </source>
</evidence>
<dbReference type="AlphaFoldDB" id="A0A392QDD5"/>
<evidence type="ECO:0000313" key="3">
    <source>
        <dbReference type="Proteomes" id="UP000265520"/>
    </source>
</evidence>
<dbReference type="InterPro" id="IPR007321">
    <property type="entry name" value="Transposase_28"/>
</dbReference>
<reference evidence="2 3" key="1">
    <citation type="journal article" date="2018" name="Front. Plant Sci.">
        <title>Red Clover (Trifolium pratense) and Zigzag Clover (T. medium) - A Picture of Genomic Similarities and Differences.</title>
        <authorList>
            <person name="Dluhosova J."/>
            <person name="Istvanek J."/>
            <person name="Nedelnik J."/>
            <person name="Repkova J."/>
        </authorList>
    </citation>
    <scope>NUCLEOTIDE SEQUENCE [LARGE SCALE GENOMIC DNA]</scope>
    <source>
        <strain evidence="3">cv. 10/8</strain>
        <tissue evidence="2">Leaf</tissue>
    </source>
</reference>
<dbReference type="EMBL" id="LXQA010128948">
    <property type="protein sequence ID" value="MCI22158.1"/>
    <property type="molecule type" value="Genomic_DNA"/>
</dbReference>
<keyword evidence="3" id="KW-1185">Reference proteome</keyword>
<feature type="non-terminal residue" evidence="2">
    <location>
        <position position="192"/>
    </location>
</feature>
<comment type="caution">
    <text evidence="2">The sequence shown here is derived from an EMBL/GenBank/DDBJ whole genome shotgun (WGS) entry which is preliminary data.</text>
</comment>
<dbReference type="PANTHER" id="PTHR31099:SF49">
    <property type="entry name" value="MYOSIN HEAVY CHAIN-LIKE PROTEIN"/>
    <property type="match status" value="1"/>
</dbReference>
<organism evidence="2 3">
    <name type="scientific">Trifolium medium</name>
    <dbReference type="NCBI Taxonomy" id="97028"/>
    <lineage>
        <taxon>Eukaryota</taxon>
        <taxon>Viridiplantae</taxon>
        <taxon>Streptophyta</taxon>
        <taxon>Embryophyta</taxon>
        <taxon>Tracheophyta</taxon>
        <taxon>Spermatophyta</taxon>
        <taxon>Magnoliopsida</taxon>
        <taxon>eudicotyledons</taxon>
        <taxon>Gunneridae</taxon>
        <taxon>Pentapetalae</taxon>
        <taxon>rosids</taxon>
        <taxon>fabids</taxon>
        <taxon>Fabales</taxon>
        <taxon>Fabaceae</taxon>
        <taxon>Papilionoideae</taxon>
        <taxon>50 kb inversion clade</taxon>
        <taxon>NPAAA clade</taxon>
        <taxon>Hologalegina</taxon>
        <taxon>IRL clade</taxon>
        <taxon>Trifolieae</taxon>
        <taxon>Trifolium</taxon>
    </lineage>
</organism>
<protein>
    <recommendedName>
        <fullName evidence="1">Transposase (putative) gypsy type domain-containing protein</fullName>
    </recommendedName>
</protein>
<evidence type="ECO:0000259" key="1">
    <source>
        <dbReference type="Pfam" id="PF04195"/>
    </source>
</evidence>
<dbReference type="PANTHER" id="PTHR31099">
    <property type="entry name" value="OS06G0165300 PROTEIN"/>
    <property type="match status" value="1"/>
</dbReference>
<sequence>MAEASEKYKLVDTIIEPALDWVGLEPRGIASTITPTAGGTYTLVEEGSTENWEVYCQAEGKRVCSSYSDDGFAMYEFAFKELGFRLPFSDLAAGVFGWLKLAPSQLHPNSLAFIRAFEIVCEYLEVEPTLPLFFRVFKLQRQPPRNGHGWMSLKQQTKLFKMFVDSVCGFKVRYYVVRPRTPSARDSLYETT</sequence>
<dbReference type="Pfam" id="PF04195">
    <property type="entry name" value="Transposase_28"/>
    <property type="match status" value="1"/>
</dbReference>